<evidence type="ECO:0000313" key="1">
    <source>
        <dbReference type="EMBL" id="KAK6951389.1"/>
    </source>
</evidence>
<reference evidence="1 2" key="1">
    <citation type="journal article" date="2024" name="Front Chem Biol">
        <title>Unveiling the potential of Daldinia eschscholtzii MFLUCC 19-0629 through bioactivity and bioinformatics studies for enhanced sustainable agriculture production.</title>
        <authorList>
            <person name="Brooks S."/>
            <person name="Weaver J.A."/>
            <person name="Klomchit A."/>
            <person name="Alharthi S.A."/>
            <person name="Onlamun T."/>
            <person name="Nurani R."/>
            <person name="Vong T.K."/>
            <person name="Alberti F."/>
            <person name="Greco C."/>
        </authorList>
    </citation>
    <scope>NUCLEOTIDE SEQUENCE [LARGE SCALE GENOMIC DNA]</scope>
    <source>
        <strain evidence="1">MFLUCC 19-0629</strain>
    </source>
</reference>
<dbReference type="Gene3D" id="2.40.50.140">
    <property type="entry name" value="Nucleic acid-binding proteins"/>
    <property type="match status" value="1"/>
</dbReference>
<dbReference type="Pfam" id="PF12658">
    <property type="entry name" value="Ten1"/>
    <property type="match status" value="1"/>
</dbReference>
<dbReference type="GO" id="GO:0016233">
    <property type="term" value="P:telomere capping"/>
    <property type="evidence" value="ECO:0007669"/>
    <property type="project" value="InterPro"/>
</dbReference>
<protein>
    <submittedName>
        <fullName evidence="1">Uncharacterized protein</fullName>
    </submittedName>
</protein>
<name>A0AAX6MFI4_9PEZI</name>
<dbReference type="GO" id="GO:0043047">
    <property type="term" value="F:single-stranded telomeric DNA binding"/>
    <property type="evidence" value="ECO:0007669"/>
    <property type="project" value="InterPro"/>
</dbReference>
<organism evidence="1 2">
    <name type="scientific">Daldinia eschscholtzii</name>
    <dbReference type="NCBI Taxonomy" id="292717"/>
    <lineage>
        <taxon>Eukaryota</taxon>
        <taxon>Fungi</taxon>
        <taxon>Dikarya</taxon>
        <taxon>Ascomycota</taxon>
        <taxon>Pezizomycotina</taxon>
        <taxon>Sordariomycetes</taxon>
        <taxon>Xylariomycetidae</taxon>
        <taxon>Xylariales</taxon>
        <taxon>Hypoxylaceae</taxon>
        <taxon>Daldinia</taxon>
    </lineage>
</organism>
<evidence type="ECO:0000313" key="2">
    <source>
        <dbReference type="Proteomes" id="UP001369815"/>
    </source>
</evidence>
<dbReference type="InterPro" id="IPR012340">
    <property type="entry name" value="NA-bd_OB-fold"/>
</dbReference>
<dbReference type="InterPro" id="IPR024222">
    <property type="entry name" value="Ten1_fungal"/>
</dbReference>
<accession>A0AAX6MFI4</accession>
<comment type="caution">
    <text evidence="1">The sequence shown here is derived from an EMBL/GenBank/DDBJ whole genome shotgun (WGS) entry which is preliminary data.</text>
</comment>
<dbReference type="EMBL" id="JBANMG010000007">
    <property type="protein sequence ID" value="KAK6951389.1"/>
    <property type="molecule type" value="Genomic_DNA"/>
</dbReference>
<dbReference type="AlphaFoldDB" id="A0AAX6MFI4"/>
<sequence>MSNGPLPSSATLTLQHEYPKGTKARVSADVTLLLQNLNSEQTDIGQWVHIIGYITSIDNKFAKSTVGSNTENIGVQALVLWTARDLDISSYENTLNSEME</sequence>
<proteinExistence type="predicted"/>
<dbReference type="GO" id="GO:1990879">
    <property type="term" value="C:CST complex"/>
    <property type="evidence" value="ECO:0007669"/>
    <property type="project" value="InterPro"/>
</dbReference>
<dbReference type="Proteomes" id="UP001369815">
    <property type="component" value="Unassembled WGS sequence"/>
</dbReference>
<keyword evidence="2" id="KW-1185">Reference proteome</keyword>
<gene>
    <name evidence="1" type="ORF">Daesc_007924</name>
</gene>